<dbReference type="KEGG" id="sli:Slin_2822"/>
<evidence type="ECO:0000313" key="3">
    <source>
        <dbReference type="EMBL" id="ADB38836.1"/>
    </source>
</evidence>
<organism evidence="3 4">
    <name type="scientific">Spirosoma linguale (strain ATCC 33905 / DSM 74 / LMG 10896 / Claus 1)</name>
    <dbReference type="NCBI Taxonomy" id="504472"/>
    <lineage>
        <taxon>Bacteria</taxon>
        <taxon>Pseudomonadati</taxon>
        <taxon>Bacteroidota</taxon>
        <taxon>Cytophagia</taxon>
        <taxon>Cytophagales</taxon>
        <taxon>Cytophagaceae</taxon>
        <taxon>Spirosoma</taxon>
    </lineage>
</organism>
<proteinExistence type="predicted"/>
<evidence type="ECO:0000256" key="2">
    <source>
        <dbReference type="ARBA" id="ARBA00022679"/>
    </source>
</evidence>
<reference evidence="3 4" key="1">
    <citation type="journal article" date="2010" name="Stand. Genomic Sci.">
        <title>Complete genome sequence of Spirosoma linguale type strain (1).</title>
        <authorList>
            <person name="Lail K."/>
            <person name="Sikorski J."/>
            <person name="Saunders E."/>
            <person name="Lapidus A."/>
            <person name="Glavina Del Rio T."/>
            <person name="Copeland A."/>
            <person name="Tice H."/>
            <person name="Cheng J.-F."/>
            <person name="Lucas S."/>
            <person name="Nolan M."/>
            <person name="Bruce D."/>
            <person name="Goodwin L."/>
            <person name="Pitluck S."/>
            <person name="Ivanova N."/>
            <person name="Mavromatis K."/>
            <person name="Ovchinnikova G."/>
            <person name="Pati A."/>
            <person name="Chen A."/>
            <person name="Palaniappan K."/>
            <person name="Land M."/>
            <person name="Hauser L."/>
            <person name="Chang Y.-J."/>
            <person name="Jeffries C.D."/>
            <person name="Chain P."/>
            <person name="Brettin T."/>
            <person name="Detter J.C."/>
            <person name="Schuetze A."/>
            <person name="Rohde M."/>
            <person name="Tindall B.J."/>
            <person name="Goeker M."/>
            <person name="Bristow J."/>
            <person name="Eisen J.A."/>
            <person name="Markowitz V."/>
            <person name="Hugenholtz P."/>
            <person name="Kyrpides N.C."/>
            <person name="Klenk H.-P."/>
            <person name="Chen F."/>
        </authorList>
    </citation>
    <scope>NUCLEOTIDE SEQUENCE [LARGE SCALE GENOMIC DNA]</scope>
    <source>
        <strain evidence="4">ATCC 33905 / DSM 74 / LMG 10896 / Claus 1</strain>
    </source>
</reference>
<dbReference type="Gene3D" id="3.40.50.2000">
    <property type="entry name" value="Glycogen Phosphorylase B"/>
    <property type="match status" value="2"/>
</dbReference>
<protein>
    <submittedName>
        <fullName evidence="3">Glycosyl transferase family 9</fullName>
    </submittedName>
</protein>
<dbReference type="SUPFAM" id="SSF53756">
    <property type="entry name" value="UDP-Glycosyltransferase/glycogen phosphorylase"/>
    <property type="match status" value="1"/>
</dbReference>
<name>D2QJC3_SPILD</name>
<dbReference type="InterPro" id="IPR002201">
    <property type="entry name" value="Glyco_trans_9"/>
</dbReference>
<dbReference type="HOGENOM" id="CLU_038371_3_0_10"/>
<dbReference type="CDD" id="cd03789">
    <property type="entry name" value="GT9_LPS_heptosyltransferase"/>
    <property type="match status" value="1"/>
</dbReference>
<keyword evidence="2 3" id="KW-0808">Transferase</keyword>
<dbReference type="Proteomes" id="UP000002028">
    <property type="component" value="Chromosome"/>
</dbReference>
<dbReference type="eggNOG" id="COG0859">
    <property type="taxonomic scope" value="Bacteria"/>
</dbReference>
<dbReference type="InterPro" id="IPR051199">
    <property type="entry name" value="LPS_LOS_Heptosyltrfase"/>
</dbReference>
<dbReference type="GO" id="GO:0009244">
    <property type="term" value="P:lipopolysaccharide core region biosynthetic process"/>
    <property type="evidence" value="ECO:0007669"/>
    <property type="project" value="TreeGrafter"/>
</dbReference>
<keyword evidence="4" id="KW-1185">Reference proteome</keyword>
<dbReference type="AlphaFoldDB" id="D2QJC3"/>
<sequence>MKQLLLLRFSAMGDVALLVPVVQSFTQRYPDAAITLVTRAKFAVFFEQIPGVRIVGADFDGRHKGLPGLLLLVKELRQIASFDVIIDAHQNLRSAVLKRLFQLTGVPSFTINKGRAEKNALTRKTDKIRRQLTHSVDRYAQVFKAAGFDLDPVKPFTFPPIPAAEKELAAFLRNLSVRTDTPWLGIAPFAQHTQKMWPFNYVAPLLTQLYGQHAINIFLFGGGADEITRLKDLQQQFPQAVLVAGQLSMAAELSLISRLTGMVCMDSGNMHLAALSGVPVVSIWGSTHPDAGFGPWGQGEEAFVQISPDVLPCRPCSVFGNKPCFRGDLACLNWITVDMVANKVQQLLERSRSTSAN</sequence>
<keyword evidence="1" id="KW-0328">Glycosyltransferase</keyword>
<dbReference type="STRING" id="504472.Slin_2822"/>
<dbReference type="CAZy" id="GT9">
    <property type="family name" value="Glycosyltransferase Family 9"/>
</dbReference>
<gene>
    <name evidence="3" type="ordered locus">Slin_2822</name>
</gene>
<dbReference type="PANTHER" id="PTHR30160">
    <property type="entry name" value="TETRAACYLDISACCHARIDE 4'-KINASE-RELATED"/>
    <property type="match status" value="1"/>
</dbReference>
<dbReference type="EMBL" id="CP001769">
    <property type="protein sequence ID" value="ADB38836.1"/>
    <property type="molecule type" value="Genomic_DNA"/>
</dbReference>
<evidence type="ECO:0000256" key="1">
    <source>
        <dbReference type="ARBA" id="ARBA00022676"/>
    </source>
</evidence>
<dbReference type="Pfam" id="PF01075">
    <property type="entry name" value="Glyco_transf_9"/>
    <property type="match status" value="1"/>
</dbReference>
<dbReference type="PANTHER" id="PTHR30160:SF22">
    <property type="entry name" value="LIPOPOLYSACCHARIDE CORE BIOSYNTHESIS PROTEIN"/>
    <property type="match status" value="1"/>
</dbReference>
<dbReference type="GO" id="GO:0005829">
    <property type="term" value="C:cytosol"/>
    <property type="evidence" value="ECO:0007669"/>
    <property type="project" value="TreeGrafter"/>
</dbReference>
<dbReference type="RefSeq" id="WP_012927366.1">
    <property type="nucleotide sequence ID" value="NC_013730.1"/>
</dbReference>
<dbReference type="GO" id="GO:0008713">
    <property type="term" value="F:ADP-heptose-lipopolysaccharide heptosyltransferase activity"/>
    <property type="evidence" value="ECO:0007669"/>
    <property type="project" value="TreeGrafter"/>
</dbReference>
<accession>D2QJC3</accession>
<evidence type="ECO:0000313" key="4">
    <source>
        <dbReference type="Proteomes" id="UP000002028"/>
    </source>
</evidence>